<accession>A0A074MXZ7</accession>
<dbReference type="Proteomes" id="UP000027647">
    <property type="component" value="Unassembled WGS sequence"/>
</dbReference>
<dbReference type="STRING" id="1044.EH31_10440"/>
<dbReference type="EMBL" id="JMIW01000003">
    <property type="protein sequence ID" value="KEO90497.1"/>
    <property type="molecule type" value="Genomic_DNA"/>
</dbReference>
<gene>
    <name evidence="1" type="ORF">EH31_10440</name>
</gene>
<organism evidence="1 2">
    <name type="scientific">Erythrobacter longus</name>
    <dbReference type="NCBI Taxonomy" id="1044"/>
    <lineage>
        <taxon>Bacteria</taxon>
        <taxon>Pseudomonadati</taxon>
        <taxon>Pseudomonadota</taxon>
        <taxon>Alphaproteobacteria</taxon>
        <taxon>Sphingomonadales</taxon>
        <taxon>Erythrobacteraceae</taxon>
        <taxon>Erythrobacter/Porphyrobacter group</taxon>
        <taxon>Erythrobacter</taxon>
    </lineage>
</organism>
<evidence type="ECO:0000313" key="1">
    <source>
        <dbReference type="EMBL" id="KEO90497.1"/>
    </source>
</evidence>
<dbReference type="RefSeq" id="WP_034959942.1">
    <property type="nucleotide sequence ID" value="NZ_JMIW01000003.1"/>
</dbReference>
<proteinExistence type="predicted"/>
<name>A0A074MXZ7_ERYLO</name>
<sequence>MAFDYEDAGTFGSEREAKDWAHRNKVDLRDLHIRNLGGDRVEVGIRKSSYDKSEGYDNRYGQRRDGFWR</sequence>
<evidence type="ECO:0000313" key="2">
    <source>
        <dbReference type="Proteomes" id="UP000027647"/>
    </source>
</evidence>
<protein>
    <submittedName>
        <fullName evidence="1">Uncharacterized protein</fullName>
    </submittedName>
</protein>
<dbReference type="eggNOG" id="ENOG5032DP4">
    <property type="taxonomic scope" value="Bacteria"/>
</dbReference>
<dbReference type="AlphaFoldDB" id="A0A074MXZ7"/>
<reference evidence="1 2" key="1">
    <citation type="submission" date="2014-04" db="EMBL/GenBank/DDBJ databases">
        <title>A comprehensive comparison of genomes of Erythrobacter spp. strains.</title>
        <authorList>
            <person name="Zheng Q."/>
        </authorList>
    </citation>
    <scope>NUCLEOTIDE SEQUENCE [LARGE SCALE GENOMIC DNA]</scope>
    <source>
        <strain evidence="1 2">DSM 6997</strain>
    </source>
</reference>
<comment type="caution">
    <text evidence="1">The sequence shown here is derived from an EMBL/GenBank/DDBJ whole genome shotgun (WGS) entry which is preliminary data.</text>
</comment>
<keyword evidence="2" id="KW-1185">Reference proteome</keyword>
<dbReference type="OrthoDB" id="7391821at2"/>